<evidence type="ECO:0000313" key="2">
    <source>
        <dbReference type="Proteomes" id="UP001374803"/>
    </source>
</evidence>
<keyword evidence="2" id="KW-1185">Reference proteome</keyword>
<protein>
    <submittedName>
        <fullName evidence="1">Uncharacterized protein</fullName>
    </submittedName>
</protein>
<reference evidence="1" key="1">
    <citation type="submission" date="2021-12" db="EMBL/GenBank/DDBJ databases">
        <title>Discovery of the Pendulisporaceae a myxobacterial family with distinct sporulation behavior and unique specialized metabolism.</title>
        <authorList>
            <person name="Garcia R."/>
            <person name="Popoff A."/>
            <person name="Bader C.D."/>
            <person name="Loehr J."/>
            <person name="Walesch S."/>
            <person name="Walt C."/>
            <person name="Boldt J."/>
            <person name="Bunk B."/>
            <person name="Haeckl F.J.F.P.J."/>
            <person name="Gunesch A.P."/>
            <person name="Birkelbach J."/>
            <person name="Nuebel U."/>
            <person name="Pietschmann T."/>
            <person name="Bach T."/>
            <person name="Mueller R."/>
        </authorList>
    </citation>
    <scope>NUCLEOTIDE SEQUENCE</scope>
    <source>
        <strain evidence="1">MSr11367</strain>
    </source>
</reference>
<dbReference type="EMBL" id="CP089983">
    <property type="protein sequence ID" value="WXB03214.1"/>
    <property type="molecule type" value="Genomic_DNA"/>
</dbReference>
<evidence type="ECO:0000313" key="1">
    <source>
        <dbReference type="EMBL" id="WXB03214.1"/>
    </source>
</evidence>
<gene>
    <name evidence="1" type="ORF">LVJ94_40710</name>
</gene>
<accession>A0ABZ2KWY9</accession>
<dbReference type="Proteomes" id="UP001374803">
    <property type="component" value="Chromosome"/>
</dbReference>
<dbReference type="RefSeq" id="WP_394832842.1">
    <property type="nucleotide sequence ID" value="NZ_CP089929.1"/>
</dbReference>
<sequence>MTPWWIRATGFVVALIAFRFFASWWCGRDAEAWFRGDGERQSALAADVIAFEQDDDPRHFNGKLALWTHQMAALGLAQVAFEHPERKAEYVPVVTRAAAKCFLPEMRTFGTEAWSNEDAFKSLEGSHAHGYLGGAALAISVARALDPAFPADVAKQHDALIAAFERRLLASPTGLVETFPHAAHPHDTAAIAGALAWHTRATGRSHAQALHYWADKVRTKQIDPASGLLVQRMEHRNGRGTDFPRASGTALAAYYASYADRGIAELLTGAVLRYASGLWEFGGVREYEDGHSGFGEGDDVPVLLGISPTATVFALAPARASGNAAEFAQLYRTTALAGVPYTSGGRTRFLALGPIGNAFLLALLTARAEHAGDVAP</sequence>
<proteinExistence type="predicted"/>
<organism evidence="1 2">
    <name type="scientific">Pendulispora rubella</name>
    <dbReference type="NCBI Taxonomy" id="2741070"/>
    <lineage>
        <taxon>Bacteria</taxon>
        <taxon>Pseudomonadati</taxon>
        <taxon>Myxococcota</taxon>
        <taxon>Myxococcia</taxon>
        <taxon>Myxococcales</taxon>
        <taxon>Sorangiineae</taxon>
        <taxon>Pendulisporaceae</taxon>
        <taxon>Pendulispora</taxon>
    </lineage>
</organism>
<name>A0ABZ2KWY9_9BACT</name>